<dbReference type="AlphaFoldDB" id="A0A6A6EJ79"/>
<feature type="region of interest" description="Disordered" evidence="1">
    <location>
        <begin position="67"/>
        <end position="128"/>
    </location>
</feature>
<reference evidence="2" key="1">
    <citation type="journal article" date="2020" name="Stud. Mycol.">
        <title>101 Dothideomycetes genomes: a test case for predicting lifestyles and emergence of pathogens.</title>
        <authorList>
            <person name="Haridas S."/>
            <person name="Albert R."/>
            <person name="Binder M."/>
            <person name="Bloem J."/>
            <person name="Labutti K."/>
            <person name="Salamov A."/>
            <person name="Andreopoulos B."/>
            <person name="Baker S."/>
            <person name="Barry K."/>
            <person name="Bills G."/>
            <person name="Bluhm B."/>
            <person name="Cannon C."/>
            <person name="Castanera R."/>
            <person name="Culley D."/>
            <person name="Daum C."/>
            <person name="Ezra D."/>
            <person name="Gonzalez J."/>
            <person name="Henrissat B."/>
            <person name="Kuo A."/>
            <person name="Liang C."/>
            <person name="Lipzen A."/>
            <person name="Lutzoni F."/>
            <person name="Magnuson J."/>
            <person name="Mondo S."/>
            <person name="Nolan M."/>
            <person name="Ohm R."/>
            <person name="Pangilinan J."/>
            <person name="Park H.-J."/>
            <person name="Ramirez L."/>
            <person name="Alfaro M."/>
            <person name="Sun H."/>
            <person name="Tritt A."/>
            <person name="Yoshinaga Y."/>
            <person name="Zwiers L.-H."/>
            <person name="Turgeon B."/>
            <person name="Goodwin S."/>
            <person name="Spatafora J."/>
            <person name="Crous P."/>
            <person name="Grigoriev I."/>
        </authorList>
    </citation>
    <scope>NUCLEOTIDE SEQUENCE</scope>
    <source>
        <strain evidence="2">CBS 207.26</strain>
    </source>
</reference>
<keyword evidence="3" id="KW-1185">Reference proteome</keyword>
<organism evidence="2 3">
    <name type="scientific">Zopfia rhizophila CBS 207.26</name>
    <dbReference type="NCBI Taxonomy" id="1314779"/>
    <lineage>
        <taxon>Eukaryota</taxon>
        <taxon>Fungi</taxon>
        <taxon>Dikarya</taxon>
        <taxon>Ascomycota</taxon>
        <taxon>Pezizomycotina</taxon>
        <taxon>Dothideomycetes</taxon>
        <taxon>Dothideomycetes incertae sedis</taxon>
        <taxon>Zopfiaceae</taxon>
        <taxon>Zopfia</taxon>
    </lineage>
</organism>
<accession>A0A6A6EJ79</accession>
<dbReference type="OrthoDB" id="10689871at2759"/>
<protein>
    <submittedName>
        <fullName evidence="2">Uncharacterized protein</fullName>
    </submittedName>
</protein>
<gene>
    <name evidence="2" type="ORF">K469DRAFT_720441</name>
</gene>
<dbReference type="Proteomes" id="UP000800200">
    <property type="component" value="Unassembled WGS sequence"/>
</dbReference>
<evidence type="ECO:0000256" key="1">
    <source>
        <dbReference type="SAM" id="MobiDB-lite"/>
    </source>
</evidence>
<sequence>MLCETYGFRGRKRAVNARSLETALTQPQRHHAVVWISSARFDRLTSAQRQGLPSSWLSAIPLGATYRLRSQPSPPRPAHPASRGHIPKPTENSNRRCLLAGVDRSRGRRSDRKAVPKNKLHAKSLRSAEAPTAYRQIAKVSSATLEVPKLWL</sequence>
<dbReference type="EMBL" id="ML994617">
    <property type="protein sequence ID" value="KAF2191431.1"/>
    <property type="molecule type" value="Genomic_DNA"/>
</dbReference>
<evidence type="ECO:0000313" key="3">
    <source>
        <dbReference type="Proteomes" id="UP000800200"/>
    </source>
</evidence>
<evidence type="ECO:0000313" key="2">
    <source>
        <dbReference type="EMBL" id="KAF2191431.1"/>
    </source>
</evidence>
<feature type="compositionally biased region" description="Basic residues" evidence="1">
    <location>
        <begin position="106"/>
        <end position="124"/>
    </location>
</feature>
<name>A0A6A6EJ79_9PEZI</name>
<proteinExistence type="predicted"/>